<dbReference type="InterPro" id="IPR000014">
    <property type="entry name" value="PAS"/>
</dbReference>
<evidence type="ECO:0000259" key="8">
    <source>
        <dbReference type="PROSITE" id="PS50113"/>
    </source>
</evidence>
<keyword evidence="2" id="KW-1003">Cell membrane</keyword>
<dbReference type="Gene3D" id="3.30.70.270">
    <property type="match status" value="1"/>
</dbReference>
<dbReference type="SMART" id="SM00091">
    <property type="entry name" value="PAS"/>
    <property type="match status" value="2"/>
</dbReference>
<dbReference type="RefSeq" id="WP_266151489.1">
    <property type="nucleotide sequence ID" value="NZ_CP064028.1"/>
</dbReference>
<keyword evidence="10" id="KW-0808">Transferase</keyword>
<feature type="transmembrane region" description="Helical" evidence="6">
    <location>
        <begin position="26"/>
        <end position="43"/>
    </location>
</feature>
<dbReference type="Pfam" id="PF00990">
    <property type="entry name" value="GGDEF"/>
    <property type="match status" value="1"/>
</dbReference>
<evidence type="ECO:0000313" key="10">
    <source>
        <dbReference type="EMBL" id="MFC4529098.1"/>
    </source>
</evidence>
<dbReference type="InterPro" id="IPR000700">
    <property type="entry name" value="PAS-assoc_C"/>
</dbReference>
<keyword evidence="5 6" id="KW-0472">Membrane</keyword>
<feature type="transmembrane region" description="Helical" evidence="6">
    <location>
        <begin position="188"/>
        <end position="206"/>
    </location>
</feature>
<dbReference type="PROSITE" id="PS50887">
    <property type="entry name" value="GGDEF"/>
    <property type="match status" value="1"/>
</dbReference>
<feature type="transmembrane region" description="Helical" evidence="6">
    <location>
        <begin position="114"/>
        <end position="137"/>
    </location>
</feature>
<dbReference type="NCBIfam" id="TIGR00254">
    <property type="entry name" value="GGDEF"/>
    <property type="match status" value="1"/>
</dbReference>
<evidence type="ECO:0000256" key="4">
    <source>
        <dbReference type="ARBA" id="ARBA00022989"/>
    </source>
</evidence>
<reference evidence="11" key="1">
    <citation type="journal article" date="2019" name="Int. J. Syst. Evol. Microbiol.">
        <title>The Global Catalogue of Microorganisms (GCM) 10K type strain sequencing project: providing services to taxonomists for standard genome sequencing and annotation.</title>
        <authorList>
            <consortium name="The Broad Institute Genomics Platform"/>
            <consortium name="The Broad Institute Genome Sequencing Center for Infectious Disease"/>
            <person name="Wu L."/>
            <person name="Ma J."/>
        </authorList>
    </citation>
    <scope>NUCLEOTIDE SEQUENCE [LARGE SCALE GENOMIC DNA]</scope>
    <source>
        <strain evidence="11">CCM 4481</strain>
    </source>
</reference>
<evidence type="ECO:0000256" key="6">
    <source>
        <dbReference type="SAM" id="Phobius"/>
    </source>
</evidence>
<dbReference type="InterPro" id="IPR052155">
    <property type="entry name" value="Biofilm_reg_signaling"/>
</dbReference>
<dbReference type="CDD" id="cd00130">
    <property type="entry name" value="PAS"/>
    <property type="match status" value="1"/>
</dbReference>
<dbReference type="Proteomes" id="UP001595961">
    <property type="component" value="Unassembled WGS sequence"/>
</dbReference>
<keyword evidence="4 6" id="KW-1133">Transmembrane helix</keyword>
<dbReference type="GO" id="GO:0052621">
    <property type="term" value="F:diguanylate cyclase activity"/>
    <property type="evidence" value="ECO:0007669"/>
    <property type="project" value="UniProtKB-EC"/>
</dbReference>
<dbReference type="SUPFAM" id="SSF55785">
    <property type="entry name" value="PYP-like sensor domain (PAS domain)"/>
    <property type="match status" value="2"/>
</dbReference>
<name>A0ABV9C7N0_9GAMM</name>
<dbReference type="PANTHER" id="PTHR44757:SF2">
    <property type="entry name" value="BIOFILM ARCHITECTURE MAINTENANCE PROTEIN MBAA"/>
    <property type="match status" value="1"/>
</dbReference>
<dbReference type="Pfam" id="PF05231">
    <property type="entry name" value="MASE1"/>
    <property type="match status" value="1"/>
</dbReference>
<feature type="domain" description="PAC" evidence="8">
    <location>
        <begin position="366"/>
        <end position="419"/>
    </location>
</feature>
<dbReference type="NCBIfam" id="TIGR00229">
    <property type="entry name" value="sensory_box"/>
    <property type="match status" value="2"/>
</dbReference>
<evidence type="ECO:0000256" key="2">
    <source>
        <dbReference type="ARBA" id="ARBA00022475"/>
    </source>
</evidence>
<feature type="transmembrane region" description="Helical" evidence="6">
    <location>
        <begin position="149"/>
        <end position="168"/>
    </location>
</feature>
<dbReference type="EC" id="2.7.7.65" evidence="10"/>
<feature type="transmembrane region" description="Helical" evidence="6">
    <location>
        <begin position="261"/>
        <end position="282"/>
    </location>
</feature>
<gene>
    <name evidence="10" type="ORF">ACFO5W_20805</name>
</gene>
<accession>A0ABV9C7N0</accession>
<protein>
    <submittedName>
        <fullName evidence="10">Diguanylate cyclase domain-containing protein</fullName>
        <ecNumber evidence="10">2.7.7.65</ecNumber>
    </submittedName>
</protein>
<dbReference type="Gene3D" id="3.30.450.20">
    <property type="entry name" value="PAS domain"/>
    <property type="match status" value="2"/>
</dbReference>
<keyword evidence="11" id="KW-1185">Reference proteome</keyword>
<dbReference type="InterPro" id="IPR007895">
    <property type="entry name" value="MASE1"/>
</dbReference>
<dbReference type="Pfam" id="PF08447">
    <property type="entry name" value="PAS_3"/>
    <property type="match status" value="1"/>
</dbReference>
<evidence type="ECO:0000259" key="9">
    <source>
        <dbReference type="PROSITE" id="PS50887"/>
    </source>
</evidence>
<dbReference type="PROSITE" id="PS50113">
    <property type="entry name" value="PAC"/>
    <property type="match status" value="1"/>
</dbReference>
<dbReference type="PANTHER" id="PTHR44757">
    <property type="entry name" value="DIGUANYLATE CYCLASE DGCP"/>
    <property type="match status" value="1"/>
</dbReference>
<evidence type="ECO:0000256" key="1">
    <source>
        <dbReference type="ARBA" id="ARBA00004651"/>
    </source>
</evidence>
<comment type="subcellular location">
    <subcellularLocation>
        <location evidence="1">Cell membrane</location>
        <topology evidence="1">Multi-pass membrane protein</topology>
    </subcellularLocation>
</comment>
<feature type="transmembrane region" description="Helical" evidence="6">
    <location>
        <begin position="50"/>
        <end position="69"/>
    </location>
</feature>
<organism evidence="10 11">
    <name type="scientific">Dyella halodurans</name>
    <dbReference type="NCBI Taxonomy" id="1920171"/>
    <lineage>
        <taxon>Bacteria</taxon>
        <taxon>Pseudomonadati</taxon>
        <taxon>Pseudomonadota</taxon>
        <taxon>Gammaproteobacteria</taxon>
        <taxon>Lysobacterales</taxon>
        <taxon>Rhodanobacteraceae</taxon>
        <taxon>Dyella</taxon>
    </lineage>
</organism>
<feature type="domain" description="PAS" evidence="7">
    <location>
        <begin position="294"/>
        <end position="363"/>
    </location>
</feature>
<evidence type="ECO:0000259" key="7">
    <source>
        <dbReference type="PROSITE" id="PS50112"/>
    </source>
</evidence>
<dbReference type="InterPro" id="IPR013656">
    <property type="entry name" value="PAS_4"/>
</dbReference>
<dbReference type="CDD" id="cd01949">
    <property type="entry name" value="GGDEF"/>
    <property type="match status" value="1"/>
</dbReference>
<keyword evidence="10" id="KW-0548">Nucleotidyltransferase</keyword>
<comment type="caution">
    <text evidence="10">The sequence shown here is derived from an EMBL/GenBank/DDBJ whole genome shotgun (WGS) entry which is preliminary data.</text>
</comment>
<dbReference type="SMART" id="SM00267">
    <property type="entry name" value="GGDEF"/>
    <property type="match status" value="1"/>
</dbReference>
<feature type="transmembrane region" description="Helical" evidence="6">
    <location>
        <begin position="75"/>
        <end position="94"/>
    </location>
</feature>
<evidence type="ECO:0000256" key="5">
    <source>
        <dbReference type="ARBA" id="ARBA00023136"/>
    </source>
</evidence>
<dbReference type="SUPFAM" id="SSF55073">
    <property type="entry name" value="Nucleotide cyclase"/>
    <property type="match status" value="1"/>
</dbReference>
<feature type="domain" description="GGDEF" evidence="9">
    <location>
        <begin position="575"/>
        <end position="707"/>
    </location>
</feature>
<sequence>MAGSAVLFLVILASSAAGLLLARHGGAMASVWIANGIAAGTLLSVPRRHWTVLITAIVAGFVAGHYATWGTLANLHLLQVPVNLVEIFIVTAIIHRHFPTITGQASGYLRLGRIAIGAALAGCLVSTLLAGIAQALTNGGAFIGTADEWFRAHLLGMMVVGMLTLVAFRERWRMLGVPGRRIRMLCDVLLLVAVTVGVFAQTRYPMGFPIFAPLMYLVFRYRFPGLVLGVSIVTLVTIVATAMGLGTFALIPGANGTARALVAQAFLGVICLVAVPVTLALADRQRLARKVVESESLYRLLADYASDLIVRIADDGTRRYVSPSVKEILGWTPEEFAAQRGDAIHPDDRDRVQAVLWRLRTTGKPDFVRYRVRNSRGGYQWFEAMGRLAPSPDHPGETEIVYSARDVTERVLAEEALADSEKRLRTITDHVPAVIAHVDTEQRYTFVNAYAAEIVGIEASSNIGRTVEQMRGPVVYALLKPHIELALRGTGTTFEYDVQLGGQTRYFQATYVPAITADGTASGFYTLTTEITRIKLAEQKLDFLAHHDALTGIANRLTFRERVTLAVERAAITHEPLLLMMIDVDHFKQINDTYGHAAGDIALNEVATRLKANIRKTDLLARLGGDEFVILCRDIEGPDTARQLAQKITDAMEAPVSIGTTELKVTLSLGVALCRHAASGDALLQHADEALYQAKEAGRACYRMTTQGL</sequence>
<dbReference type="InterPro" id="IPR029787">
    <property type="entry name" value="Nucleotide_cyclase"/>
</dbReference>
<proteinExistence type="predicted"/>
<dbReference type="InterPro" id="IPR000160">
    <property type="entry name" value="GGDEF_dom"/>
</dbReference>
<dbReference type="EMBL" id="JBHSGA010000025">
    <property type="protein sequence ID" value="MFC4529098.1"/>
    <property type="molecule type" value="Genomic_DNA"/>
</dbReference>
<evidence type="ECO:0000313" key="11">
    <source>
        <dbReference type="Proteomes" id="UP001595961"/>
    </source>
</evidence>
<dbReference type="InterPro" id="IPR035965">
    <property type="entry name" value="PAS-like_dom_sf"/>
</dbReference>
<keyword evidence="3 6" id="KW-0812">Transmembrane</keyword>
<feature type="domain" description="PAS" evidence="7">
    <location>
        <begin position="420"/>
        <end position="490"/>
    </location>
</feature>
<dbReference type="Pfam" id="PF08448">
    <property type="entry name" value="PAS_4"/>
    <property type="match status" value="1"/>
</dbReference>
<dbReference type="InterPro" id="IPR013655">
    <property type="entry name" value="PAS_fold_3"/>
</dbReference>
<evidence type="ECO:0000256" key="3">
    <source>
        <dbReference type="ARBA" id="ARBA00022692"/>
    </source>
</evidence>
<dbReference type="InterPro" id="IPR043128">
    <property type="entry name" value="Rev_trsase/Diguanyl_cyclase"/>
</dbReference>
<feature type="transmembrane region" description="Helical" evidence="6">
    <location>
        <begin position="226"/>
        <end position="249"/>
    </location>
</feature>
<dbReference type="PROSITE" id="PS50112">
    <property type="entry name" value="PAS"/>
    <property type="match status" value="2"/>
</dbReference>